<proteinExistence type="predicted"/>
<sequence length="81" mass="8461">MTNRNHDPDEPLGDVTSDPARDDSTGSDWSTEGGATQEGPATDMDHDDGEDTGDGAGLAGILPLIIMSVLAILVVVWLFAH</sequence>
<accession>A0A3N0DX92</accession>
<protein>
    <submittedName>
        <fullName evidence="3">Uncharacterized protein</fullName>
    </submittedName>
</protein>
<keyword evidence="4" id="KW-1185">Reference proteome</keyword>
<evidence type="ECO:0000313" key="4">
    <source>
        <dbReference type="Proteomes" id="UP000277094"/>
    </source>
</evidence>
<comment type="caution">
    <text evidence="3">The sequence shown here is derived from an EMBL/GenBank/DDBJ whole genome shotgun (WGS) entry which is preliminary data.</text>
</comment>
<evidence type="ECO:0000256" key="2">
    <source>
        <dbReference type="SAM" id="Phobius"/>
    </source>
</evidence>
<dbReference type="EMBL" id="RJSG01000002">
    <property type="protein sequence ID" value="RNL80207.1"/>
    <property type="molecule type" value="Genomic_DNA"/>
</dbReference>
<keyword evidence="2" id="KW-0812">Transmembrane</keyword>
<evidence type="ECO:0000313" key="3">
    <source>
        <dbReference type="EMBL" id="RNL80207.1"/>
    </source>
</evidence>
<reference evidence="3 4" key="1">
    <citation type="submission" date="2018-11" db="EMBL/GenBank/DDBJ databases">
        <authorList>
            <person name="Li F."/>
        </authorList>
    </citation>
    <scope>NUCLEOTIDE SEQUENCE [LARGE SCALE GENOMIC DNA]</scope>
    <source>
        <strain evidence="3 4">KIS18-7</strain>
    </source>
</reference>
<keyword evidence="2" id="KW-0472">Membrane</keyword>
<organism evidence="3 4">
    <name type="scientific">Nocardioides marmorisolisilvae</name>
    <dbReference type="NCBI Taxonomy" id="1542737"/>
    <lineage>
        <taxon>Bacteria</taxon>
        <taxon>Bacillati</taxon>
        <taxon>Actinomycetota</taxon>
        <taxon>Actinomycetes</taxon>
        <taxon>Propionibacteriales</taxon>
        <taxon>Nocardioidaceae</taxon>
        <taxon>Nocardioides</taxon>
    </lineage>
</organism>
<keyword evidence="2" id="KW-1133">Transmembrane helix</keyword>
<name>A0A3N0DX92_9ACTN</name>
<dbReference type="RefSeq" id="WP_123234708.1">
    <property type="nucleotide sequence ID" value="NZ_RJSG01000002.1"/>
</dbReference>
<feature type="transmembrane region" description="Helical" evidence="2">
    <location>
        <begin position="56"/>
        <end position="80"/>
    </location>
</feature>
<dbReference type="AlphaFoldDB" id="A0A3N0DX92"/>
<evidence type="ECO:0000256" key="1">
    <source>
        <dbReference type="SAM" id="MobiDB-lite"/>
    </source>
</evidence>
<dbReference type="Proteomes" id="UP000277094">
    <property type="component" value="Unassembled WGS sequence"/>
</dbReference>
<gene>
    <name evidence="3" type="ORF">EFL95_15020</name>
</gene>
<feature type="region of interest" description="Disordered" evidence="1">
    <location>
        <begin position="1"/>
        <end position="57"/>
    </location>
</feature>